<feature type="coiled-coil region" evidence="18">
    <location>
        <begin position="884"/>
        <end position="952"/>
    </location>
</feature>
<keyword evidence="13 17" id="KW-0505">Motor protein</keyword>
<dbReference type="InterPro" id="IPR027417">
    <property type="entry name" value="P-loop_NTPase"/>
</dbReference>
<keyword evidence="14" id="KW-0206">Cytoskeleton</keyword>
<evidence type="ECO:0000256" key="2">
    <source>
        <dbReference type="ARBA" id="ARBA00004279"/>
    </source>
</evidence>
<dbReference type="PROSITE" id="PS00411">
    <property type="entry name" value="KINESIN_MOTOR_1"/>
    <property type="match status" value="1"/>
</dbReference>
<dbReference type="PROSITE" id="PS00678">
    <property type="entry name" value="WD_REPEATS_1"/>
    <property type="match status" value="1"/>
</dbReference>
<feature type="compositionally biased region" description="Acidic residues" evidence="19">
    <location>
        <begin position="614"/>
        <end position="636"/>
    </location>
</feature>
<dbReference type="GO" id="GO:0030426">
    <property type="term" value="C:growth cone"/>
    <property type="evidence" value="ECO:0007669"/>
    <property type="project" value="UniProtKB-SubCell"/>
</dbReference>
<dbReference type="Pfam" id="PF00225">
    <property type="entry name" value="Kinesin"/>
    <property type="match status" value="1"/>
</dbReference>
<evidence type="ECO:0000256" key="13">
    <source>
        <dbReference type="ARBA" id="ARBA00023175"/>
    </source>
</evidence>
<dbReference type="CDD" id="cd22248">
    <property type="entry name" value="Rcc_KIF21"/>
    <property type="match status" value="1"/>
</dbReference>
<dbReference type="InterPro" id="IPR001680">
    <property type="entry name" value="WD40_rpt"/>
</dbReference>
<dbReference type="Gene3D" id="3.40.850.10">
    <property type="entry name" value="Kinesin motor domain"/>
    <property type="match status" value="1"/>
</dbReference>
<gene>
    <name evidence="21" type="ORF">DSTB1V02_LOCUS11058</name>
</gene>
<keyword evidence="6" id="KW-0597">Phosphoprotein</keyword>
<dbReference type="GO" id="GO:0005875">
    <property type="term" value="C:microtubule associated complex"/>
    <property type="evidence" value="ECO:0007669"/>
    <property type="project" value="TreeGrafter"/>
</dbReference>
<dbReference type="InterPro" id="IPR056533">
    <property type="entry name" value="KIF21A/B_hel_1"/>
</dbReference>
<dbReference type="GO" id="GO:0003777">
    <property type="term" value="F:microtubule motor activity"/>
    <property type="evidence" value="ECO:0007669"/>
    <property type="project" value="InterPro"/>
</dbReference>
<dbReference type="EMBL" id="CAJPEV010003429">
    <property type="protein sequence ID" value="CAG0899735.1"/>
    <property type="molecule type" value="Genomic_DNA"/>
</dbReference>
<evidence type="ECO:0000256" key="1">
    <source>
        <dbReference type="ARBA" id="ARBA00004245"/>
    </source>
</evidence>
<feature type="coiled-coil region" evidence="18">
    <location>
        <begin position="418"/>
        <end position="498"/>
    </location>
</feature>
<feature type="domain" description="Kinesin motor" evidence="20">
    <location>
        <begin position="20"/>
        <end position="410"/>
    </location>
</feature>
<dbReference type="Proteomes" id="UP000677054">
    <property type="component" value="Unassembled WGS sequence"/>
</dbReference>
<evidence type="ECO:0000256" key="9">
    <source>
        <dbReference type="ARBA" id="ARBA00022737"/>
    </source>
</evidence>
<keyword evidence="10 17" id="KW-0547">Nucleotide-binding</keyword>
<evidence type="ECO:0000259" key="20">
    <source>
        <dbReference type="PROSITE" id="PS50067"/>
    </source>
</evidence>
<keyword evidence="22" id="KW-1185">Reference proteome</keyword>
<reference evidence="21" key="1">
    <citation type="submission" date="2020-11" db="EMBL/GenBank/DDBJ databases">
        <authorList>
            <person name="Tran Van P."/>
        </authorList>
    </citation>
    <scope>NUCLEOTIDE SEQUENCE</scope>
</reference>
<dbReference type="EMBL" id="LR902946">
    <property type="protein sequence ID" value="CAD7251291.1"/>
    <property type="molecule type" value="Genomic_DNA"/>
</dbReference>
<dbReference type="Pfam" id="PF23204">
    <property type="entry name" value="KIF21A_2nd"/>
    <property type="match status" value="1"/>
</dbReference>
<dbReference type="GO" id="GO:0051231">
    <property type="term" value="P:spindle elongation"/>
    <property type="evidence" value="ECO:0007669"/>
    <property type="project" value="TreeGrafter"/>
</dbReference>
<dbReference type="Pfam" id="PF00400">
    <property type="entry name" value="WD40"/>
    <property type="match status" value="4"/>
</dbReference>
<feature type="region of interest" description="Disordered" evidence="19">
    <location>
        <begin position="606"/>
        <end position="642"/>
    </location>
</feature>
<keyword evidence="15" id="KW-0966">Cell projection</keyword>
<keyword evidence="5" id="KW-0963">Cytoplasm</keyword>
<keyword evidence="8" id="KW-0493">Microtubule</keyword>
<evidence type="ECO:0000313" key="22">
    <source>
        <dbReference type="Proteomes" id="UP000677054"/>
    </source>
</evidence>
<dbReference type="Pfam" id="PF23203">
    <property type="entry name" value="KIF21A"/>
    <property type="match status" value="1"/>
</dbReference>
<comment type="subcellular location">
    <subcellularLocation>
        <location evidence="3">Cell projection</location>
        <location evidence="3">Axon</location>
    </subcellularLocation>
    <subcellularLocation>
        <location evidence="2">Cell projection</location>
        <location evidence="2">Dendrite</location>
    </subcellularLocation>
    <subcellularLocation>
        <location evidence="4">Cell projection</location>
        <location evidence="4">Growth cone</location>
    </subcellularLocation>
    <subcellularLocation>
        <location evidence="1">Cytoplasm</location>
        <location evidence="1">Cytoskeleton</location>
    </subcellularLocation>
</comment>
<evidence type="ECO:0000256" key="18">
    <source>
        <dbReference type="SAM" id="Coils"/>
    </source>
</evidence>
<proteinExistence type="inferred from homology"/>
<dbReference type="GO" id="GO:0007018">
    <property type="term" value="P:microtubule-based movement"/>
    <property type="evidence" value="ECO:0007669"/>
    <property type="project" value="InterPro"/>
</dbReference>
<dbReference type="GO" id="GO:0030425">
    <property type="term" value="C:dendrite"/>
    <property type="evidence" value="ECO:0007669"/>
    <property type="project" value="UniProtKB-SubCell"/>
</dbReference>
<evidence type="ECO:0000256" key="5">
    <source>
        <dbReference type="ARBA" id="ARBA00022490"/>
    </source>
</evidence>
<feature type="region of interest" description="Disordered" evidence="19">
    <location>
        <begin position="1091"/>
        <end position="1117"/>
    </location>
</feature>
<evidence type="ECO:0000256" key="11">
    <source>
        <dbReference type="ARBA" id="ARBA00022840"/>
    </source>
</evidence>
<dbReference type="GO" id="GO:0008017">
    <property type="term" value="F:microtubule binding"/>
    <property type="evidence" value="ECO:0007669"/>
    <property type="project" value="InterPro"/>
</dbReference>
<dbReference type="InterPro" id="IPR036961">
    <property type="entry name" value="Kinesin_motor_dom_sf"/>
</dbReference>
<dbReference type="CDD" id="cd00200">
    <property type="entry name" value="WD40"/>
    <property type="match status" value="1"/>
</dbReference>
<evidence type="ECO:0000256" key="17">
    <source>
        <dbReference type="PROSITE-ProRule" id="PRU00283"/>
    </source>
</evidence>
<evidence type="ECO:0000256" key="15">
    <source>
        <dbReference type="ARBA" id="ARBA00023273"/>
    </source>
</evidence>
<keyword evidence="7 16" id="KW-0853">WD repeat</keyword>
<evidence type="ECO:0000256" key="6">
    <source>
        <dbReference type="ARBA" id="ARBA00022553"/>
    </source>
</evidence>
<evidence type="ECO:0000256" key="8">
    <source>
        <dbReference type="ARBA" id="ARBA00022701"/>
    </source>
</evidence>
<comment type="similarity">
    <text evidence="17">Belongs to the TRAFAC class myosin-kinesin ATPase superfamily. Kinesin family.</text>
</comment>
<evidence type="ECO:0000256" key="10">
    <source>
        <dbReference type="ARBA" id="ARBA00022741"/>
    </source>
</evidence>
<dbReference type="InterPro" id="IPR019821">
    <property type="entry name" value="Kinesin_motor_CS"/>
</dbReference>
<dbReference type="PANTHER" id="PTHR47969">
    <property type="entry name" value="CHROMOSOME-ASSOCIATED KINESIN KIF4A-RELATED"/>
    <property type="match status" value="1"/>
</dbReference>
<dbReference type="SMART" id="SM00129">
    <property type="entry name" value="KISc"/>
    <property type="match status" value="1"/>
</dbReference>
<dbReference type="InterPro" id="IPR056532">
    <property type="entry name" value="KIF21A/B_hel_2"/>
</dbReference>
<feature type="binding site" evidence="17">
    <location>
        <begin position="99"/>
        <end position="106"/>
    </location>
    <ligand>
        <name>ATP</name>
        <dbReference type="ChEBI" id="CHEBI:30616"/>
    </ligand>
</feature>
<evidence type="ECO:0000256" key="16">
    <source>
        <dbReference type="PROSITE-ProRule" id="PRU00221"/>
    </source>
</evidence>
<dbReference type="PRINTS" id="PR00320">
    <property type="entry name" value="GPROTEINBRPT"/>
</dbReference>
<dbReference type="PROSITE" id="PS50082">
    <property type="entry name" value="WD_REPEATS_2"/>
    <property type="match status" value="3"/>
</dbReference>
<keyword evidence="12 18" id="KW-0175">Coiled coil</keyword>
<dbReference type="InterPro" id="IPR020472">
    <property type="entry name" value="WD40_PAC1"/>
</dbReference>
<keyword evidence="11 17" id="KW-0067">ATP-binding</keyword>
<dbReference type="SUPFAM" id="SSF50978">
    <property type="entry name" value="WD40 repeat-like"/>
    <property type="match status" value="1"/>
</dbReference>
<evidence type="ECO:0000256" key="19">
    <source>
        <dbReference type="SAM" id="MobiDB-lite"/>
    </source>
</evidence>
<evidence type="ECO:0000256" key="14">
    <source>
        <dbReference type="ARBA" id="ARBA00023212"/>
    </source>
</evidence>
<evidence type="ECO:0000256" key="7">
    <source>
        <dbReference type="ARBA" id="ARBA00022574"/>
    </source>
</evidence>
<feature type="region of interest" description="Disordered" evidence="19">
    <location>
        <begin position="1048"/>
        <end position="1070"/>
    </location>
</feature>
<dbReference type="PROSITE" id="PS50294">
    <property type="entry name" value="WD_REPEATS_REGION"/>
    <property type="match status" value="1"/>
</dbReference>
<evidence type="ECO:0000256" key="4">
    <source>
        <dbReference type="ARBA" id="ARBA00004624"/>
    </source>
</evidence>
<protein>
    <recommendedName>
        <fullName evidence="20">Kinesin motor domain-containing protein</fullName>
    </recommendedName>
</protein>
<dbReference type="InterPro" id="IPR019775">
    <property type="entry name" value="WD40_repeat_CS"/>
</dbReference>
<dbReference type="InterPro" id="IPR001752">
    <property type="entry name" value="Kinesin_motor_dom"/>
</dbReference>
<dbReference type="GO" id="GO:0005874">
    <property type="term" value="C:microtubule"/>
    <property type="evidence" value="ECO:0007669"/>
    <property type="project" value="UniProtKB-KW"/>
</dbReference>
<dbReference type="InterPro" id="IPR027640">
    <property type="entry name" value="Kinesin-like_fam"/>
</dbReference>
<feature type="repeat" description="WD" evidence="16">
    <location>
        <begin position="1250"/>
        <end position="1289"/>
    </location>
</feature>
<dbReference type="OrthoDB" id="3176171at2759"/>
<name>A0A7R9ABZ8_9CRUS</name>
<dbReference type="InterPro" id="IPR036322">
    <property type="entry name" value="WD40_repeat_dom_sf"/>
</dbReference>
<evidence type="ECO:0000256" key="12">
    <source>
        <dbReference type="ARBA" id="ARBA00023054"/>
    </source>
</evidence>
<dbReference type="GO" id="GO:0005524">
    <property type="term" value="F:ATP binding"/>
    <property type="evidence" value="ECO:0007669"/>
    <property type="project" value="UniProtKB-UniRule"/>
</dbReference>
<dbReference type="CDD" id="cd01372">
    <property type="entry name" value="KISc_KIF4"/>
    <property type="match status" value="1"/>
</dbReference>
<dbReference type="InterPro" id="IPR015943">
    <property type="entry name" value="WD40/YVTN_repeat-like_dom_sf"/>
</dbReference>
<dbReference type="GO" id="GO:0007052">
    <property type="term" value="P:mitotic spindle organization"/>
    <property type="evidence" value="ECO:0007669"/>
    <property type="project" value="TreeGrafter"/>
</dbReference>
<evidence type="ECO:0000256" key="3">
    <source>
        <dbReference type="ARBA" id="ARBA00004489"/>
    </source>
</evidence>
<sequence length="1573" mass="177339">MITGGVIAYDFLLDFEIRACTFCFPRIRPQIAREIIGMCRVCTSTTPGVPQVWLGSDEAFTYDYVFDMGSTQEAIYRTCVNHLIEGCFEGYNATVFAYGQTGSGKTYTMGTGFDMELSSEQVGIIPRAMKHLFEGIDRRRADARIKGESAPEFKVTAQFLELYNEEIYDLLDSSQTPYRRVRGIARRFRSISHAIRMQNDLQTLFFFFKGTRSNFRIHEDPVGGIYVAGVIKKPIASPDEALSLLRVGALARTTGSTQMNSQSSRSHAIFTICVMQQRVTKIQANGETVDGEAPSIEGMSELETLTAKFHFVDLAGSERLKRTGATGSRAKEGISINCGLLALGNVISALGDTSKKSTFVPYRDSKLTRLLQDSLGGNSKTVMIACVSPSDQDFVETRSTMKYANRARNIKNKITVNQDKSSKTIALLRQQIQQLELELLEYKQGKRVITEDGSEAVNDMYHENMMLQSDSNNLRIRIKALQETVENLTQRNQQLMFERDQGLWMTDSSHDGASDMSQVVGQYLMEIETLRGKLIESESTCEQLRKTAFRGGRLSITAPPGMTRSSIGVADGESVKDMGLEPSIRMLLAEAKKEIEEKENLLRVRGSKTRISQEGDENENEDGDEAELADAEESSDSDNKESLLLESEEALAELTQEMSLKRQLIEQLELTQNKYMAMREQYESKLLQLKECIRQTEEERDRVLSTINVTSSESEEKVKKVKAEYEKKIEDLQRELKSMQKAKREHAKVTRENSQLGTQLKKLRNDLEQLKHTKVKLMSKIKEEAQRNKVLDQKRTKEISQLRKNFRIQENQITKLESEKRVREVVLKRKQEEVAALRKIVRGPMSEKASGRVAGKQQLANSVLASPKAMKSRWLQLEKGITEVALNKRTLSNLERDMERYLQDREQLRRRLELVSRKRDEEIMGSRDEDRIHDLEEEMENLNSHIAYINSNITDCQESISQLDRENLPDHTDLDGLLISLDDEARYLVEKLVSMAINQSFAASQNEAMFREKENELKQIMYDNRMKEELLEHLCQRQDDLRCFPKPADWDDIMEGKTDSEPEPEPLPQYDEVQQIRPKIRRKTATLEELLSQSKSNHPSPIMEEDENRNKSPPKARRVLTLDSLKMVQSAPDMHTSPVQDTRNRLFIPPSPKREKKMPSPHSQPLLMHCPLRVQGVTVPSFCRETETATITISSSPSSPASMRRNENVFSRLSVMPKRPESHRERGTIKSVGQRSGRLSNWPLIPTHKATGHTKAVLSVFATENLLFSASKDRTVKVWDLNTGQEISTLGIHPNNVVKVKYTEDKNLAFTASASYISVWDLRLGPFQCIKTLTSSGMAQTGPLHLATPSRIAQMPAGEHPINDISIGAGGNCLFAASSDKVRVWDLRRFEAYGKLSGGHQAAVMCLAALDDSSGKVTIATGSKDHTIKVFEVPKNCSGMVTPTLNLQPPHYDGIQCLALQDNILFSGSRDKSIKKWDLSLGQPVQSLNNVHPDWVMGLTFAPPFPLLLSCCRGGNIRVWNVDTCDLLGDMKGHESPINAITTNSSCIFTASKYVVEPTFFTSGGLECISLLH</sequence>
<dbReference type="PROSITE" id="PS50067">
    <property type="entry name" value="KINESIN_MOTOR_2"/>
    <property type="match status" value="1"/>
</dbReference>
<accession>A0A7R9ABZ8</accession>
<evidence type="ECO:0000313" key="21">
    <source>
        <dbReference type="EMBL" id="CAD7251291.1"/>
    </source>
</evidence>
<dbReference type="SMART" id="SM00320">
    <property type="entry name" value="WD40"/>
    <property type="match status" value="6"/>
</dbReference>
<feature type="repeat" description="WD" evidence="16">
    <location>
        <begin position="1489"/>
        <end position="1524"/>
    </location>
</feature>
<dbReference type="PANTHER" id="PTHR47969:SF28">
    <property type="entry name" value="KINESIN-LIKE PROTEIN KIF21B"/>
    <property type="match status" value="1"/>
</dbReference>
<dbReference type="Pfam" id="PF25764">
    <property type="entry name" value="KIF21A_4th"/>
    <property type="match status" value="1"/>
</dbReference>
<keyword evidence="9" id="KW-0677">Repeat</keyword>
<dbReference type="PRINTS" id="PR00380">
    <property type="entry name" value="KINESINHEAVY"/>
</dbReference>
<dbReference type="FunFam" id="3.40.850.10:FF:000280">
    <property type="entry name" value="Kinesin-like protein"/>
    <property type="match status" value="1"/>
</dbReference>
<dbReference type="Gene3D" id="2.130.10.10">
    <property type="entry name" value="YVTN repeat-like/Quinoprotein amine dehydrogenase"/>
    <property type="match status" value="2"/>
</dbReference>
<feature type="repeat" description="WD" evidence="16">
    <location>
        <begin position="1448"/>
        <end position="1487"/>
    </location>
</feature>
<organism evidence="21">
    <name type="scientific">Darwinula stevensoni</name>
    <dbReference type="NCBI Taxonomy" id="69355"/>
    <lineage>
        <taxon>Eukaryota</taxon>
        <taxon>Metazoa</taxon>
        <taxon>Ecdysozoa</taxon>
        <taxon>Arthropoda</taxon>
        <taxon>Crustacea</taxon>
        <taxon>Oligostraca</taxon>
        <taxon>Ostracoda</taxon>
        <taxon>Podocopa</taxon>
        <taxon>Podocopida</taxon>
        <taxon>Darwinulocopina</taxon>
        <taxon>Darwinuloidea</taxon>
        <taxon>Darwinulidae</taxon>
        <taxon>Darwinula</taxon>
    </lineage>
</organism>
<dbReference type="SUPFAM" id="SSF52540">
    <property type="entry name" value="P-loop containing nucleoside triphosphate hydrolases"/>
    <property type="match status" value="1"/>
</dbReference>